<dbReference type="AlphaFoldDB" id="F2EJP5"/>
<protein>
    <submittedName>
        <fullName evidence="2">Predicted protein</fullName>
    </submittedName>
</protein>
<sequence length="108" mass="13144">MQYQKKKNELFDFDVLVELTKTDTYPSLSWKGFQVNRLMTQLSAHVEPRPHDSYWRSYRFDARLSDFMISYLFMSYLYMEYLWEPKKKEDDATSNNSETKILPPRPRL</sequence>
<reference evidence="2" key="1">
    <citation type="journal article" date="2011" name="Plant Physiol.">
        <title>Comprehensive sequence analysis of 24,783 barley full-length cDNAs derived from 12 clone libraries.</title>
        <authorList>
            <person name="Matsumoto T."/>
            <person name="Tanaka T."/>
            <person name="Sakai H."/>
            <person name="Amano N."/>
            <person name="Kanamori H."/>
            <person name="Kurita K."/>
            <person name="Kikuta A."/>
            <person name="Kamiya K."/>
            <person name="Yamamoto M."/>
            <person name="Ikawa H."/>
            <person name="Fujii N."/>
            <person name="Hori K."/>
            <person name="Itoh T."/>
            <person name="Sato K."/>
        </authorList>
    </citation>
    <scope>NUCLEOTIDE SEQUENCE</scope>
    <source>
        <tissue evidence="2">Flower</tissue>
    </source>
</reference>
<dbReference type="EMBL" id="AK376372">
    <property type="protein sequence ID" value="BAK07567.1"/>
    <property type="molecule type" value="mRNA"/>
</dbReference>
<accession>F2EJP5</accession>
<organism evidence="2">
    <name type="scientific">Hordeum vulgare subsp. vulgare</name>
    <name type="common">Domesticated barley</name>
    <dbReference type="NCBI Taxonomy" id="112509"/>
    <lineage>
        <taxon>Eukaryota</taxon>
        <taxon>Viridiplantae</taxon>
        <taxon>Streptophyta</taxon>
        <taxon>Embryophyta</taxon>
        <taxon>Tracheophyta</taxon>
        <taxon>Spermatophyta</taxon>
        <taxon>Magnoliopsida</taxon>
        <taxon>Liliopsida</taxon>
        <taxon>Poales</taxon>
        <taxon>Poaceae</taxon>
        <taxon>BOP clade</taxon>
        <taxon>Pooideae</taxon>
        <taxon>Triticodae</taxon>
        <taxon>Triticeae</taxon>
        <taxon>Hordeinae</taxon>
        <taxon>Hordeum</taxon>
    </lineage>
</organism>
<name>F2EJP5_HORVV</name>
<proteinExistence type="evidence at transcript level"/>
<feature type="region of interest" description="Disordered" evidence="1">
    <location>
        <begin position="88"/>
        <end position="108"/>
    </location>
</feature>
<evidence type="ECO:0000313" key="2">
    <source>
        <dbReference type="EMBL" id="BAK07567.1"/>
    </source>
</evidence>
<evidence type="ECO:0000256" key="1">
    <source>
        <dbReference type="SAM" id="MobiDB-lite"/>
    </source>
</evidence>